<dbReference type="eggNOG" id="ENOG503331V">
    <property type="taxonomic scope" value="Bacteria"/>
</dbReference>
<feature type="transmembrane region" description="Helical" evidence="1">
    <location>
        <begin position="134"/>
        <end position="158"/>
    </location>
</feature>
<gene>
    <name evidence="2" type="ORF">BV95_03628</name>
</gene>
<keyword evidence="1" id="KW-1133">Transmembrane helix</keyword>
<feature type="transmembrane region" description="Helical" evidence="1">
    <location>
        <begin position="12"/>
        <end position="28"/>
    </location>
</feature>
<keyword evidence="1" id="KW-0472">Membrane</keyword>
<accession>A0A081RA53</accession>
<feature type="transmembrane region" description="Helical" evidence="1">
    <location>
        <begin position="61"/>
        <end position="79"/>
    </location>
</feature>
<feature type="transmembrane region" description="Helical" evidence="1">
    <location>
        <begin position="85"/>
        <end position="106"/>
    </location>
</feature>
<feature type="transmembrane region" description="Helical" evidence="1">
    <location>
        <begin position="164"/>
        <end position="187"/>
    </location>
</feature>
<proteinExistence type="predicted"/>
<dbReference type="EMBL" id="JFHR01000052">
    <property type="protein sequence ID" value="KEQ52076.1"/>
    <property type="molecule type" value="Genomic_DNA"/>
</dbReference>
<dbReference type="Pfam" id="PF11361">
    <property type="entry name" value="DUF3159"/>
    <property type="match status" value="1"/>
</dbReference>
<protein>
    <recommendedName>
        <fullName evidence="4">DUF3159 domain-containing protein</fullName>
    </recommendedName>
</protein>
<dbReference type="OrthoDB" id="4829863at2"/>
<keyword evidence="1" id="KW-0812">Transmembrane</keyword>
<comment type="caution">
    <text evidence="2">The sequence shown here is derived from an EMBL/GenBank/DDBJ whole genome shotgun (WGS) entry which is preliminary data.</text>
</comment>
<sequence>MSSKQKSPLSRAIGLLATAVPSVVFVVVNNASSLWLALAWATATALGLFLYRLLRREPLKQAVIGLVIAAVCAGVAAITGDARDFFLAPALIPVAAMIACIGSLLIRRPLTGVLLNRVVGGPADWHEQRRLSRIYAITTATAVAINVVNFGLQAMFYLADAPAVLAAIHVATGPIFATLVAATLFFARKEVKHLTPRREGEVFSLSAPESDPRQSQS</sequence>
<evidence type="ECO:0000256" key="1">
    <source>
        <dbReference type="SAM" id="Phobius"/>
    </source>
</evidence>
<dbReference type="InterPro" id="IPR016566">
    <property type="entry name" value="UCP010219"/>
</dbReference>
<organism evidence="2 3">
    <name type="scientific">Sphingobium chlorophenolicum</name>
    <dbReference type="NCBI Taxonomy" id="46429"/>
    <lineage>
        <taxon>Bacteria</taxon>
        <taxon>Pseudomonadati</taxon>
        <taxon>Pseudomonadota</taxon>
        <taxon>Alphaproteobacteria</taxon>
        <taxon>Sphingomonadales</taxon>
        <taxon>Sphingomonadaceae</taxon>
        <taxon>Sphingobium</taxon>
    </lineage>
</organism>
<name>A0A081RA53_SPHCR</name>
<reference evidence="2 3" key="1">
    <citation type="submission" date="2014-02" db="EMBL/GenBank/DDBJ databases">
        <title>Whole genome sequence of Sphingobium chlorophenolicum NBRC 16172.</title>
        <authorList>
            <person name="Gan H.M."/>
            <person name="Gan H.Y."/>
            <person name="Chew T.H."/>
            <person name="Savka M.A."/>
        </authorList>
    </citation>
    <scope>NUCLEOTIDE SEQUENCE [LARGE SCALE GENOMIC DNA]</scope>
    <source>
        <strain evidence="2 3">NBRC 16172</strain>
    </source>
</reference>
<evidence type="ECO:0000313" key="2">
    <source>
        <dbReference type="EMBL" id="KEQ52076.1"/>
    </source>
</evidence>
<evidence type="ECO:0000313" key="3">
    <source>
        <dbReference type="Proteomes" id="UP000028411"/>
    </source>
</evidence>
<dbReference type="RefSeq" id="WP_051749866.1">
    <property type="nucleotide sequence ID" value="NZ_JFHR01000052.1"/>
</dbReference>
<dbReference type="Proteomes" id="UP000028411">
    <property type="component" value="Unassembled WGS sequence"/>
</dbReference>
<evidence type="ECO:0008006" key="4">
    <source>
        <dbReference type="Google" id="ProtNLM"/>
    </source>
</evidence>
<feature type="transmembrane region" description="Helical" evidence="1">
    <location>
        <begin position="34"/>
        <end position="54"/>
    </location>
</feature>
<dbReference type="AlphaFoldDB" id="A0A081RA53"/>